<dbReference type="GO" id="GO:0005829">
    <property type="term" value="C:cytosol"/>
    <property type="evidence" value="ECO:0007669"/>
    <property type="project" value="TreeGrafter"/>
</dbReference>
<gene>
    <name evidence="2" type="ORF">EZS27_027553</name>
</gene>
<protein>
    <recommendedName>
        <fullName evidence="1">Transposase IS30-like HTH domain-containing protein</fullName>
    </recommendedName>
</protein>
<comment type="caution">
    <text evidence="2">The sequence shown here is derived from an EMBL/GenBank/DDBJ whole genome shotgun (WGS) entry which is preliminary data.</text>
</comment>
<dbReference type="PANTHER" id="PTHR10948:SF23">
    <property type="entry name" value="TRANSPOSASE INSI FOR INSERTION SEQUENCE ELEMENT IS30A-RELATED"/>
    <property type="match status" value="1"/>
</dbReference>
<dbReference type="InterPro" id="IPR025246">
    <property type="entry name" value="IS30-like_HTH"/>
</dbReference>
<dbReference type="InterPro" id="IPR051917">
    <property type="entry name" value="Transposase-Integrase"/>
</dbReference>
<evidence type="ECO:0000313" key="2">
    <source>
        <dbReference type="EMBL" id="KAA6322958.1"/>
    </source>
</evidence>
<reference evidence="2" key="1">
    <citation type="submission" date="2019-03" db="EMBL/GenBank/DDBJ databases">
        <title>Single cell metagenomics reveals metabolic interactions within the superorganism composed of flagellate Streblomastix strix and complex community of Bacteroidetes bacteria on its surface.</title>
        <authorList>
            <person name="Treitli S.C."/>
            <person name="Kolisko M."/>
            <person name="Husnik F."/>
            <person name="Keeling P."/>
            <person name="Hampl V."/>
        </authorList>
    </citation>
    <scope>NUCLEOTIDE SEQUENCE</scope>
    <source>
        <strain evidence="2">STM</strain>
    </source>
</reference>
<proteinExistence type="predicted"/>
<dbReference type="Gene3D" id="1.10.10.60">
    <property type="entry name" value="Homeodomain-like"/>
    <property type="match status" value="1"/>
</dbReference>
<name>A0A5J4QPJ8_9ZZZZ</name>
<sequence>MKNKKHLTREQRYQIEALLVAKKSQKEIAEIIGKDKSVISRALSRNSHKRGYSARLAQEYADLRKARFKYERKFTQTLKRQVMAHQQNPLFKHKF</sequence>
<dbReference type="GO" id="GO:0004803">
    <property type="term" value="F:transposase activity"/>
    <property type="evidence" value="ECO:0007669"/>
    <property type="project" value="TreeGrafter"/>
</dbReference>
<accession>A0A5J4QPJ8</accession>
<dbReference type="AlphaFoldDB" id="A0A5J4QPJ8"/>
<dbReference type="PANTHER" id="PTHR10948">
    <property type="entry name" value="TRANSPOSASE"/>
    <property type="match status" value="1"/>
</dbReference>
<organism evidence="2">
    <name type="scientific">termite gut metagenome</name>
    <dbReference type="NCBI Taxonomy" id="433724"/>
    <lineage>
        <taxon>unclassified sequences</taxon>
        <taxon>metagenomes</taxon>
        <taxon>organismal metagenomes</taxon>
    </lineage>
</organism>
<dbReference type="EMBL" id="SNRY01002915">
    <property type="protein sequence ID" value="KAA6322958.1"/>
    <property type="molecule type" value="Genomic_DNA"/>
</dbReference>
<dbReference type="GO" id="GO:0032196">
    <property type="term" value="P:transposition"/>
    <property type="evidence" value="ECO:0007669"/>
    <property type="project" value="TreeGrafter"/>
</dbReference>
<evidence type="ECO:0000259" key="1">
    <source>
        <dbReference type="Pfam" id="PF13936"/>
    </source>
</evidence>
<dbReference type="Pfam" id="PF13936">
    <property type="entry name" value="HTH_38"/>
    <property type="match status" value="1"/>
</dbReference>
<feature type="domain" description="Transposase IS30-like HTH" evidence="1">
    <location>
        <begin position="5"/>
        <end position="46"/>
    </location>
</feature>